<protein>
    <recommendedName>
        <fullName evidence="8">Sodium/calcium exchanger membrane region domain-containing protein</fullName>
    </recommendedName>
</protein>
<dbReference type="KEGG" id="mbr:MONBRDRAFT_31967"/>
<evidence type="ECO:0000256" key="3">
    <source>
        <dbReference type="ARBA" id="ARBA00022692"/>
    </source>
</evidence>
<dbReference type="InterPro" id="IPR004837">
    <property type="entry name" value="NaCa_Exmemb"/>
</dbReference>
<keyword evidence="3 7" id="KW-0812">Transmembrane</keyword>
<evidence type="ECO:0000256" key="5">
    <source>
        <dbReference type="ARBA" id="ARBA00023136"/>
    </source>
</evidence>
<evidence type="ECO:0000259" key="8">
    <source>
        <dbReference type="Pfam" id="PF01699"/>
    </source>
</evidence>
<dbReference type="GO" id="GO:0006874">
    <property type="term" value="P:intracellular calcium ion homeostasis"/>
    <property type="evidence" value="ECO:0000318"/>
    <property type="project" value="GO_Central"/>
</dbReference>
<feature type="transmembrane region" description="Helical" evidence="7">
    <location>
        <begin position="183"/>
        <end position="202"/>
    </location>
</feature>
<dbReference type="PANTHER" id="PTHR12266">
    <property type="entry name" value="NA+/CA2+ K+ INDEPENDENT EXCHANGER"/>
    <property type="match status" value="1"/>
</dbReference>
<dbReference type="GO" id="GO:0008324">
    <property type="term" value="F:monoatomic cation transmembrane transporter activity"/>
    <property type="evidence" value="ECO:0000318"/>
    <property type="project" value="GO_Central"/>
</dbReference>
<dbReference type="AlphaFoldDB" id="A9UWI4"/>
<keyword evidence="10" id="KW-1185">Reference proteome</keyword>
<evidence type="ECO:0000256" key="6">
    <source>
        <dbReference type="SAM" id="MobiDB-lite"/>
    </source>
</evidence>
<feature type="domain" description="Sodium/calcium exchanger membrane region" evidence="8">
    <location>
        <begin position="559"/>
        <end position="709"/>
    </location>
</feature>
<dbReference type="Pfam" id="PF01699">
    <property type="entry name" value="Na_Ca_ex"/>
    <property type="match status" value="2"/>
</dbReference>
<dbReference type="FunCoup" id="A9UWI4">
    <property type="interactions" value="101"/>
</dbReference>
<dbReference type="GO" id="GO:0016020">
    <property type="term" value="C:membrane"/>
    <property type="evidence" value="ECO:0000318"/>
    <property type="project" value="GO_Central"/>
</dbReference>
<sequence>MAPQHGQALAAATASLTPIQRRQHRRRRVVSKTMAMMGITLVLLAGASIKTSLQEGWASLGSPGPIEASDSVAALVAGPARRLLGLGSKRPLPDNLNNVSCEGFKHYEDPCALVKQADNCQPDGGFINYLELPYCTMKSVGGSVVILLLWLLFLFIALGVTAEDFFCPALSVISETLKLSHNVAGVTFLALGNGAPDIFSVYSSINNVQNGAQLALGELFGAGTFVTTVVVGTVGYVVPFTVTRRPFLRDVITYLIASIWVFIILLRGEIFTGEAIGFVGLYVLYVLVVILGRQIYQSRKASKSKLPPNFGSNDETAPPALGPMMHNININVDDGLDTSDDTALLHQNASMSPPPGLMSPTQRRARETNLNVRDLVSPPRSRSHSIKELVDATDRVLFAPIMQGAQYQAATHHDVDTDAENTALLPFAGEAGGAIGPATPFRDLLTALNPIDSEEWESSGIINRAYMVLSAPINFALTITTPVVDFDEDDENWKQYLAMLQCLIAPVFFVLGAGIGFTDLGDSNYPLWLAALMVGGVAAMIIWVTTRARVPPKGHAAFGFIGFLVAVVWIYIVANEIVNLLQALGRMFNISDAILGLTVLAWGNSIGDFVSNLTVAKQGFPRMAVGACFGGPAMNMLLGIGVSATVACFKHGGTFPVHDQKSHQLVVSGGFLLLSLVSSAIIIPVNKFRVGKYFGMYLWVLYTAYLATALALEFAG</sequence>
<evidence type="ECO:0000256" key="2">
    <source>
        <dbReference type="ARBA" id="ARBA00022448"/>
    </source>
</evidence>
<dbReference type="InParanoid" id="A9UWI4"/>
<dbReference type="GeneID" id="5890216"/>
<dbReference type="eggNOG" id="KOG2399">
    <property type="taxonomic scope" value="Eukaryota"/>
</dbReference>
<dbReference type="EMBL" id="CH991548">
    <property type="protein sequence ID" value="EDQ90217.1"/>
    <property type="molecule type" value="Genomic_DNA"/>
</dbReference>
<dbReference type="GO" id="GO:0006812">
    <property type="term" value="P:monoatomic cation transport"/>
    <property type="evidence" value="ECO:0000318"/>
    <property type="project" value="GO_Central"/>
</dbReference>
<keyword evidence="4 7" id="KW-1133">Transmembrane helix</keyword>
<organism evidence="9 10">
    <name type="scientific">Monosiga brevicollis</name>
    <name type="common">Choanoflagellate</name>
    <dbReference type="NCBI Taxonomy" id="81824"/>
    <lineage>
        <taxon>Eukaryota</taxon>
        <taxon>Choanoflagellata</taxon>
        <taxon>Craspedida</taxon>
        <taxon>Salpingoecidae</taxon>
        <taxon>Monosiga</taxon>
    </lineage>
</organism>
<feature type="transmembrane region" description="Helical" evidence="7">
    <location>
        <begin position="525"/>
        <end position="544"/>
    </location>
</feature>
<dbReference type="OMA" id="VKQPIDM"/>
<accession>A9UWI4</accession>
<feature type="transmembrane region" description="Helical" evidence="7">
    <location>
        <begin position="251"/>
        <end position="270"/>
    </location>
</feature>
<dbReference type="PANTHER" id="PTHR12266:SF0">
    <property type="entry name" value="MITOCHONDRIAL SODIUM_CALCIUM EXCHANGER PROTEIN"/>
    <property type="match status" value="1"/>
</dbReference>
<feature type="region of interest" description="Disordered" evidence="6">
    <location>
        <begin position="1"/>
        <end position="28"/>
    </location>
</feature>
<feature type="transmembrane region" description="Helical" evidence="7">
    <location>
        <begin position="623"/>
        <end position="644"/>
    </location>
</feature>
<feature type="transmembrane region" description="Helical" evidence="7">
    <location>
        <begin position="496"/>
        <end position="518"/>
    </location>
</feature>
<feature type="transmembrane region" description="Helical" evidence="7">
    <location>
        <begin position="697"/>
        <end position="715"/>
    </location>
</feature>
<name>A9UWI4_MONBE</name>
<dbReference type="InterPro" id="IPR051359">
    <property type="entry name" value="CaCA_antiporter"/>
</dbReference>
<feature type="transmembrane region" description="Helical" evidence="7">
    <location>
        <begin position="214"/>
        <end position="239"/>
    </location>
</feature>
<dbReference type="RefSeq" id="XP_001744984.1">
    <property type="nucleotide sequence ID" value="XM_001744932.1"/>
</dbReference>
<feature type="transmembrane region" description="Helical" evidence="7">
    <location>
        <begin position="556"/>
        <end position="574"/>
    </location>
</feature>
<evidence type="ECO:0000256" key="7">
    <source>
        <dbReference type="SAM" id="Phobius"/>
    </source>
</evidence>
<feature type="transmembrane region" description="Helical" evidence="7">
    <location>
        <begin position="29"/>
        <end position="49"/>
    </location>
</feature>
<gene>
    <name evidence="9" type="ORF">MONBRDRAFT_31967</name>
</gene>
<proteinExistence type="predicted"/>
<feature type="transmembrane region" description="Helical" evidence="7">
    <location>
        <begin position="140"/>
        <end position="162"/>
    </location>
</feature>
<reference evidence="9 10" key="1">
    <citation type="journal article" date="2008" name="Nature">
        <title>The genome of the choanoflagellate Monosiga brevicollis and the origin of metazoans.</title>
        <authorList>
            <consortium name="JGI Sequencing"/>
            <person name="King N."/>
            <person name="Westbrook M.J."/>
            <person name="Young S.L."/>
            <person name="Kuo A."/>
            <person name="Abedin M."/>
            <person name="Chapman J."/>
            <person name="Fairclough S."/>
            <person name="Hellsten U."/>
            <person name="Isogai Y."/>
            <person name="Letunic I."/>
            <person name="Marr M."/>
            <person name="Pincus D."/>
            <person name="Putnam N."/>
            <person name="Rokas A."/>
            <person name="Wright K.J."/>
            <person name="Zuzow R."/>
            <person name="Dirks W."/>
            <person name="Good M."/>
            <person name="Goodstein D."/>
            <person name="Lemons D."/>
            <person name="Li W."/>
            <person name="Lyons J.B."/>
            <person name="Morris A."/>
            <person name="Nichols S."/>
            <person name="Richter D.J."/>
            <person name="Salamov A."/>
            <person name="Bork P."/>
            <person name="Lim W.A."/>
            <person name="Manning G."/>
            <person name="Miller W.T."/>
            <person name="McGinnis W."/>
            <person name="Shapiro H."/>
            <person name="Tjian R."/>
            <person name="Grigoriev I.V."/>
            <person name="Rokhsar D."/>
        </authorList>
    </citation>
    <scope>NUCLEOTIDE SEQUENCE [LARGE SCALE GENOMIC DNA]</scope>
    <source>
        <strain evidence="10">MX1 / ATCC 50154</strain>
    </source>
</reference>
<feature type="transmembrane region" description="Helical" evidence="7">
    <location>
        <begin position="276"/>
        <end position="296"/>
    </location>
</feature>
<evidence type="ECO:0000256" key="4">
    <source>
        <dbReference type="ARBA" id="ARBA00022989"/>
    </source>
</evidence>
<evidence type="ECO:0000256" key="1">
    <source>
        <dbReference type="ARBA" id="ARBA00004141"/>
    </source>
</evidence>
<dbReference type="Proteomes" id="UP000001357">
    <property type="component" value="Unassembled WGS sequence"/>
</dbReference>
<feature type="domain" description="Sodium/calcium exchanger membrane region" evidence="8">
    <location>
        <begin position="148"/>
        <end position="290"/>
    </location>
</feature>
<evidence type="ECO:0000313" key="9">
    <source>
        <dbReference type="EMBL" id="EDQ90217.1"/>
    </source>
</evidence>
<evidence type="ECO:0000313" key="10">
    <source>
        <dbReference type="Proteomes" id="UP000001357"/>
    </source>
</evidence>
<keyword evidence="5 7" id="KW-0472">Membrane</keyword>
<dbReference type="InterPro" id="IPR044880">
    <property type="entry name" value="NCX_ion-bd_dom_sf"/>
</dbReference>
<comment type="subcellular location">
    <subcellularLocation>
        <location evidence="1">Membrane</location>
        <topology evidence="1">Multi-pass membrane protein</topology>
    </subcellularLocation>
</comment>
<keyword evidence="2" id="KW-0813">Transport</keyword>
<feature type="transmembrane region" description="Helical" evidence="7">
    <location>
        <begin position="665"/>
        <end position="685"/>
    </location>
</feature>
<dbReference type="STRING" id="81824.A9UWI4"/>
<dbReference type="Gene3D" id="1.20.1420.30">
    <property type="entry name" value="NCX, central ion-binding region"/>
    <property type="match status" value="2"/>
</dbReference>